<protein>
    <submittedName>
        <fullName evidence="2">Uncharacterized protein</fullName>
    </submittedName>
</protein>
<name>A0AAV0XSI7_9HEMI</name>
<dbReference type="Proteomes" id="UP001160148">
    <property type="component" value="Unassembled WGS sequence"/>
</dbReference>
<accession>A0AAV0XSI7</accession>
<sequence length="143" mass="16460">MTVEQIQSLLQDISTEIDCVDDQESDSDLSIEDVEVSDHESNSEQDFSDNESDLEASLGDSTFYIGKDKITKWQQKEYTTSKIRKHNIINVVPGPKECARNIVSEIDAFLKIIDLDMIDEIVTCTNMYISNMRQRVQYSRLRD</sequence>
<evidence type="ECO:0000256" key="1">
    <source>
        <dbReference type="SAM" id="MobiDB-lite"/>
    </source>
</evidence>
<dbReference type="EMBL" id="CARXXK010000449">
    <property type="protein sequence ID" value="CAI6370629.1"/>
    <property type="molecule type" value="Genomic_DNA"/>
</dbReference>
<feature type="region of interest" description="Disordered" evidence="1">
    <location>
        <begin position="34"/>
        <end position="54"/>
    </location>
</feature>
<evidence type="ECO:0000313" key="3">
    <source>
        <dbReference type="Proteomes" id="UP001160148"/>
    </source>
</evidence>
<comment type="caution">
    <text evidence="2">The sequence shown here is derived from an EMBL/GenBank/DDBJ whole genome shotgun (WGS) entry which is preliminary data.</text>
</comment>
<organism evidence="2 3">
    <name type="scientific">Macrosiphum euphorbiae</name>
    <name type="common">potato aphid</name>
    <dbReference type="NCBI Taxonomy" id="13131"/>
    <lineage>
        <taxon>Eukaryota</taxon>
        <taxon>Metazoa</taxon>
        <taxon>Ecdysozoa</taxon>
        <taxon>Arthropoda</taxon>
        <taxon>Hexapoda</taxon>
        <taxon>Insecta</taxon>
        <taxon>Pterygota</taxon>
        <taxon>Neoptera</taxon>
        <taxon>Paraneoptera</taxon>
        <taxon>Hemiptera</taxon>
        <taxon>Sternorrhyncha</taxon>
        <taxon>Aphidomorpha</taxon>
        <taxon>Aphidoidea</taxon>
        <taxon>Aphididae</taxon>
        <taxon>Macrosiphini</taxon>
        <taxon>Macrosiphum</taxon>
    </lineage>
</organism>
<reference evidence="2 3" key="1">
    <citation type="submission" date="2023-01" db="EMBL/GenBank/DDBJ databases">
        <authorList>
            <person name="Whitehead M."/>
        </authorList>
    </citation>
    <scope>NUCLEOTIDE SEQUENCE [LARGE SCALE GENOMIC DNA]</scope>
</reference>
<gene>
    <name evidence="2" type="ORF">MEUPH1_LOCUS24735</name>
</gene>
<proteinExistence type="predicted"/>
<keyword evidence="3" id="KW-1185">Reference proteome</keyword>
<evidence type="ECO:0000313" key="2">
    <source>
        <dbReference type="EMBL" id="CAI6370629.1"/>
    </source>
</evidence>
<dbReference type="AlphaFoldDB" id="A0AAV0XSI7"/>